<feature type="signal peptide" evidence="1">
    <location>
        <begin position="1"/>
        <end position="18"/>
    </location>
</feature>
<evidence type="ECO:0008006" key="3">
    <source>
        <dbReference type="Google" id="ProtNLM"/>
    </source>
</evidence>
<keyword evidence="1" id="KW-0732">Signal</keyword>
<name>A0A0A9EFV8_ARUDO</name>
<dbReference type="EMBL" id="GBRH01198929">
    <property type="protein sequence ID" value="JAD98966.1"/>
    <property type="molecule type" value="Transcribed_RNA"/>
</dbReference>
<organism evidence="2">
    <name type="scientific">Arundo donax</name>
    <name type="common">Giant reed</name>
    <name type="synonym">Donax arundinaceus</name>
    <dbReference type="NCBI Taxonomy" id="35708"/>
    <lineage>
        <taxon>Eukaryota</taxon>
        <taxon>Viridiplantae</taxon>
        <taxon>Streptophyta</taxon>
        <taxon>Embryophyta</taxon>
        <taxon>Tracheophyta</taxon>
        <taxon>Spermatophyta</taxon>
        <taxon>Magnoliopsida</taxon>
        <taxon>Liliopsida</taxon>
        <taxon>Poales</taxon>
        <taxon>Poaceae</taxon>
        <taxon>PACMAD clade</taxon>
        <taxon>Arundinoideae</taxon>
        <taxon>Arundineae</taxon>
        <taxon>Arundo</taxon>
    </lineage>
</organism>
<reference evidence="2" key="1">
    <citation type="submission" date="2014-09" db="EMBL/GenBank/DDBJ databases">
        <authorList>
            <person name="Magalhaes I.L.F."/>
            <person name="Oliveira U."/>
            <person name="Santos F.R."/>
            <person name="Vidigal T.H.D.A."/>
            <person name="Brescovit A.D."/>
            <person name="Santos A.J."/>
        </authorList>
    </citation>
    <scope>NUCLEOTIDE SEQUENCE</scope>
    <source>
        <tissue evidence="2">Shoot tissue taken approximately 20 cm above the soil surface</tissue>
    </source>
</reference>
<feature type="chain" id="PRO_5002045383" description="Secreted protein" evidence="1">
    <location>
        <begin position="19"/>
        <end position="91"/>
    </location>
</feature>
<protein>
    <recommendedName>
        <fullName evidence="3">Secreted protein</fullName>
    </recommendedName>
</protein>
<sequence>MITLIMHMCLGCLCCCCSHQQHFLPSPTIFLLLFLQQYFLPSFLYSLLSLSSPSFGWPLPQVYAWEGWQGSQQHIVRGTDGIFIGSADHCV</sequence>
<reference evidence="2" key="2">
    <citation type="journal article" date="2015" name="Data Brief">
        <title>Shoot transcriptome of the giant reed, Arundo donax.</title>
        <authorList>
            <person name="Barrero R.A."/>
            <person name="Guerrero F.D."/>
            <person name="Moolhuijzen P."/>
            <person name="Goolsby J.A."/>
            <person name="Tidwell J."/>
            <person name="Bellgard S.E."/>
            <person name="Bellgard M.I."/>
        </authorList>
    </citation>
    <scope>NUCLEOTIDE SEQUENCE</scope>
    <source>
        <tissue evidence="2">Shoot tissue taken approximately 20 cm above the soil surface</tissue>
    </source>
</reference>
<accession>A0A0A9EFV8</accession>
<dbReference type="AlphaFoldDB" id="A0A0A9EFV8"/>
<evidence type="ECO:0000313" key="2">
    <source>
        <dbReference type="EMBL" id="JAD98966.1"/>
    </source>
</evidence>
<evidence type="ECO:0000256" key="1">
    <source>
        <dbReference type="SAM" id="SignalP"/>
    </source>
</evidence>
<proteinExistence type="predicted"/>